<accession>A0A5B6VU95</accession>
<evidence type="ECO:0000313" key="9">
    <source>
        <dbReference type="EMBL" id="KAA3472544.1"/>
    </source>
</evidence>
<comment type="caution">
    <text evidence="9">The sequence shown here is derived from an EMBL/GenBank/DDBJ whole genome shotgun (WGS) entry which is preliminary data.</text>
</comment>
<dbReference type="Gene3D" id="1.10.10.60">
    <property type="entry name" value="Homeodomain-like"/>
    <property type="match status" value="1"/>
</dbReference>
<dbReference type="GO" id="GO:0005634">
    <property type="term" value="C:nucleus"/>
    <property type="evidence" value="ECO:0007669"/>
    <property type="project" value="UniProtKB-SubCell"/>
</dbReference>
<evidence type="ECO:0000256" key="5">
    <source>
        <dbReference type="ARBA" id="ARBA00023163"/>
    </source>
</evidence>
<evidence type="ECO:0000256" key="3">
    <source>
        <dbReference type="ARBA" id="ARBA00023015"/>
    </source>
</evidence>
<feature type="domain" description="Myb-like" evidence="8">
    <location>
        <begin position="82"/>
        <end position="124"/>
    </location>
</feature>
<evidence type="ECO:0000256" key="2">
    <source>
        <dbReference type="ARBA" id="ARBA00022737"/>
    </source>
</evidence>
<dbReference type="EMBL" id="SMMG02000005">
    <property type="protein sequence ID" value="KAA3472544.1"/>
    <property type="molecule type" value="Genomic_DNA"/>
</dbReference>
<feature type="region of interest" description="Disordered" evidence="7">
    <location>
        <begin position="1"/>
        <end position="32"/>
    </location>
</feature>
<feature type="compositionally biased region" description="Polar residues" evidence="7">
    <location>
        <begin position="1"/>
        <end position="10"/>
    </location>
</feature>
<keyword evidence="2" id="KW-0677">Repeat</keyword>
<evidence type="ECO:0000256" key="6">
    <source>
        <dbReference type="ARBA" id="ARBA00023242"/>
    </source>
</evidence>
<protein>
    <submittedName>
        <fullName evidence="9">Transcription factor</fullName>
    </submittedName>
</protein>
<keyword evidence="10" id="KW-1185">Reference proteome</keyword>
<keyword evidence="5" id="KW-0804">Transcription</keyword>
<keyword evidence="4" id="KW-0238">DNA-binding</keyword>
<organism evidence="9 10">
    <name type="scientific">Gossypium australe</name>
    <dbReference type="NCBI Taxonomy" id="47621"/>
    <lineage>
        <taxon>Eukaryota</taxon>
        <taxon>Viridiplantae</taxon>
        <taxon>Streptophyta</taxon>
        <taxon>Embryophyta</taxon>
        <taxon>Tracheophyta</taxon>
        <taxon>Spermatophyta</taxon>
        <taxon>Magnoliopsida</taxon>
        <taxon>eudicotyledons</taxon>
        <taxon>Gunneridae</taxon>
        <taxon>Pentapetalae</taxon>
        <taxon>rosids</taxon>
        <taxon>malvids</taxon>
        <taxon>Malvales</taxon>
        <taxon>Malvaceae</taxon>
        <taxon>Malvoideae</taxon>
        <taxon>Gossypium</taxon>
    </lineage>
</organism>
<keyword evidence="6" id="KW-0539">Nucleus</keyword>
<dbReference type="CDD" id="cd00167">
    <property type="entry name" value="SANT"/>
    <property type="match status" value="1"/>
</dbReference>
<dbReference type="GO" id="GO:0003677">
    <property type="term" value="F:DNA binding"/>
    <property type="evidence" value="ECO:0007669"/>
    <property type="project" value="UniProtKB-KW"/>
</dbReference>
<dbReference type="Proteomes" id="UP000325315">
    <property type="component" value="Unassembled WGS sequence"/>
</dbReference>
<gene>
    <name evidence="9" type="ORF">EPI10_023017</name>
</gene>
<evidence type="ECO:0000256" key="4">
    <source>
        <dbReference type="ARBA" id="ARBA00023125"/>
    </source>
</evidence>
<sequence>MMGGNNQFTAQKEGGVSLGSNKMNNDSVDDRREGKISLKKRRIRYICNIATAIYNELEGGGFLGSNWMNSDGVGIGREGVVSRMNDAMLAEYKRSHGERNWNIVKKNKGLARCGNSCRLSWTNH</sequence>
<dbReference type="PROSITE" id="PS50090">
    <property type="entry name" value="MYB_LIKE"/>
    <property type="match status" value="1"/>
</dbReference>
<evidence type="ECO:0000256" key="7">
    <source>
        <dbReference type="SAM" id="MobiDB-lite"/>
    </source>
</evidence>
<evidence type="ECO:0000256" key="1">
    <source>
        <dbReference type="ARBA" id="ARBA00004123"/>
    </source>
</evidence>
<dbReference type="PANTHER" id="PTHR47995:SF18">
    <property type="entry name" value="TRANSCRIPTION FACTOR MYB65"/>
    <property type="match status" value="1"/>
</dbReference>
<comment type="subcellular location">
    <subcellularLocation>
        <location evidence="1">Nucleus</location>
    </subcellularLocation>
</comment>
<proteinExistence type="predicted"/>
<name>A0A5B6VU95_9ROSI</name>
<keyword evidence="3" id="KW-0805">Transcription regulation</keyword>
<reference evidence="9" key="1">
    <citation type="submission" date="2019-08" db="EMBL/GenBank/DDBJ databases">
        <authorList>
            <person name="Liu F."/>
        </authorList>
    </citation>
    <scope>NUCLEOTIDE SEQUENCE [LARGE SCALE GENOMIC DNA]</scope>
    <source>
        <strain evidence="9">PA1801</strain>
        <tissue evidence="9">Leaf</tissue>
    </source>
</reference>
<dbReference type="InterPro" id="IPR009057">
    <property type="entry name" value="Homeodomain-like_sf"/>
</dbReference>
<evidence type="ECO:0000313" key="10">
    <source>
        <dbReference type="Proteomes" id="UP000325315"/>
    </source>
</evidence>
<dbReference type="SUPFAM" id="SSF46689">
    <property type="entry name" value="Homeodomain-like"/>
    <property type="match status" value="1"/>
</dbReference>
<dbReference type="InterPro" id="IPR001005">
    <property type="entry name" value="SANT/Myb"/>
</dbReference>
<dbReference type="AlphaFoldDB" id="A0A5B6VU95"/>
<dbReference type="PANTHER" id="PTHR47995">
    <property type="entry name" value="TRANSCRIPTION FACTOR MYB33-RELATED"/>
    <property type="match status" value="1"/>
</dbReference>
<evidence type="ECO:0000259" key="8">
    <source>
        <dbReference type="PROSITE" id="PS50090"/>
    </source>
</evidence>